<name>S9PHK5_CYSF2</name>
<keyword evidence="2" id="KW-1185">Reference proteome</keyword>
<gene>
    <name evidence="1" type="ORF">D187_008724</name>
</gene>
<dbReference type="Proteomes" id="UP000011682">
    <property type="component" value="Unassembled WGS sequence"/>
</dbReference>
<evidence type="ECO:0000313" key="2">
    <source>
        <dbReference type="Proteomes" id="UP000011682"/>
    </source>
</evidence>
<accession>S9PHK5</accession>
<proteinExistence type="predicted"/>
<dbReference type="AlphaFoldDB" id="S9PHK5"/>
<organism evidence="1 2">
    <name type="scientific">Cystobacter fuscus (strain ATCC 25194 / DSM 2262 / NBRC 100088 / M29)</name>
    <dbReference type="NCBI Taxonomy" id="1242864"/>
    <lineage>
        <taxon>Bacteria</taxon>
        <taxon>Pseudomonadati</taxon>
        <taxon>Myxococcota</taxon>
        <taxon>Myxococcia</taxon>
        <taxon>Myxococcales</taxon>
        <taxon>Cystobacterineae</taxon>
        <taxon>Archangiaceae</taxon>
        <taxon>Cystobacter</taxon>
    </lineage>
</organism>
<comment type="caution">
    <text evidence="1">The sequence shown here is derived from an EMBL/GenBank/DDBJ whole genome shotgun (WGS) entry which is preliminary data.</text>
</comment>
<protein>
    <submittedName>
        <fullName evidence="1">Uncharacterized protein</fullName>
    </submittedName>
</protein>
<sequence length="91" mass="11025">MLCYDLNQFEPSRSYDVVRTFIERHAISWRRPLMSQWFVETCDTPEAWADALKLFTDENDRYFVCRIHTGMSDFAGYLDKEICDWLRSRCR</sequence>
<evidence type="ECO:0000313" key="1">
    <source>
        <dbReference type="EMBL" id="EPX62536.1"/>
    </source>
</evidence>
<reference evidence="1" key="1">
    <citation type="submission" date="2013-05" db="EMBL/GenBank/DDBJ databases">
        <title>Genome assembly of Cystobacter fuscus DSM 2262.</title>
        <authorList>
            <person name="Sharma G."/>
            <person name="Khatri I."/>
            <person name="Kaur C."/>
            <person name="Mayilraj S."/>
            <person name="Subramanian S."/>
        </authorList>
    </citation>
    <scope>NUCLEOTIDE SEQUENCE [LARGE SCALE GENOMIC DNA]</scope>
    <source>
        <strain evidence="1">DSM 2262</strain>
    </source>
</reference>
<dbReference type="EMBL" id="ANAH02000007">
    <property type="protein sequence ID" value="EPX62536.1"/>
    <property type="molecule type" value="Genomic_DNA"/>
</dbReference>